<dbReference type="Gene3D" id="3.40.50.2300">
    <property type="match status" value="4"/>
</dbReference>
<evidence type="ECO:0000313" key="15">
    <source>
        <dbReference type="Proteomes" id="UP001190640"/>
    </source>
</evidence>
<dbReference type="PROSITE" id="PS00980">
    <property type="entry name" value="G_PROTEIN_RECEP_F3_2"/>
    <property type="match status" value="1"/>
</dbReference>
<sequence length="796" mass="89984">MEPRSLFKILALALCIRPDQAKTNSLVLQFSAPGDFVIGGLFAFHSKVRYEAQPQIPTCYSFYTRGYQRHLGMHFAIDEINNSTSLLPGIKLGYEIHNTCNNVVVATKPTITFLSKYPSDSGLEAQCNYTNYKPRVIAVVGPDSSELSMVLSRLLNFLSIPEISHASTNDNLSDRELYPSFFRTVPSDKNQAQALVQLLRKFHWNWVAALATDDKYGRQALELFVPLALSKDTCIAYEAILPSAQEKSERREQLVKITSQLVESGIKITVVFAQPNQAEELMAVVVERGITGKVWIASPGQSQSNSIISWEDEQCPECGNLTLANLTSLIYQERFYATFNTYKAIYVIAHALHQLLQCNTTSQKCNADQEVYPWQLLEEIANVNFTVESQPVYFSKTGNPPTGYDLVLWSWNATRVPEFISIGSYDALQRELTVDESKIQWHTRDKKVPTSKCSQDCTAGQKRHLRGEHNCCYQCEDCPPGYFQDKNDPNECAKCFEHQWFLEENRTCQERTIEYLEVTDLLPIVMVALTILALVQMAVVTGIFVKYWSTPAMRYVGSFPTLLIILSSTCLCSSCFFFVIKPTVWVCKFRQPFFFISFTISLATLLGKVVQSFGLDQALKRPLLRRHSLALCVLLNTAIQSLLCVFWYLWDPPSLEEKTNMEKTILLQCQDVSFPGFGLLLAYNYGLSVVCCICSFWGNNSQQAQLKTFKAISFAMVLIIIIWTLFVPTYATSQGKFVSLFQVFAGLASVFAIFGSCYYRVCYIALFVPHMNTDSHFCSQPQDAPMEEDADTAEIK</sequence>
<evidence type="ECO:0000256" key="9">
    <source>
        <dbReference type="ARBA" id="ARBA00023180"/>
    </source>
</evidence>
<evidence type="ECO:0000256" key="1">
    <source>
        <dbReference type="ARBA" id="ARBA00004651"/>
    </source>
</evidence>
<evidence type="ECO:0000313" key="16">
    <source>
        <dbReference type="RefSeq" id="XP_054857736.1"/>
    </source>
</evidence>
<proteinExistence type="inferred from homology"/>
<feature type="transmembrane region" description="Helical" evidence="12">
    <location>
        <begin position="592"/>
        <end position="610"/>
    </location>
</feature>
<dbReference type="FunFam" id="2.10.50.30:FF:000004">
    <property type="entry name" value="Taste receptor type 1 member 3-like protein"/>
    <property type="match status" value="1"/>
</dbReference>
<dbReference type="KEGG" id="emc:129344854"/>
<dbReference type="GO" id="GO:0050917">
    <property type="term" value="P:sensory perception of umami taste"/>
    <property type="evidence" value="ECO:0007669"/>
    <property type="project" value="TreeGrafter"/>
</dbReference>
<keyword evidence="4 13" id="KW-0732">Signal</keyword>
<keyword evidence="8" id="KW-0675">Receptor</keyword>
<feature type="transmembrane region" description="Helical" evidence="12">
    <location>
        <begin position="521"/>
        <end position="545"/>
    </location>
</feature>
<dbReference type="Gene3D" id="2.10.50.30">
    <property type="entry name" value="GPCR, family 3, nine cysteines domain"/>
    <property type="match status" value="1"/>
</dbReference>
<evidence type="ECO:0000256" key="8">
    <source>
        <dbReference type="ARBA" id="ARBA00023170"/>
    </source>
</evidence>
<dbReference type="Pfam" id="PF07562">
    <property type="entry name" value="NCD3G"/>
    <property type="match status" value="1"/>
</dbReference>
<reference evidence="16" key="1">
    <citation type="submission" date="2025-08" db="UniProtKB">
        <authorList>
            <consortium name="RefSeq"/>
        </authorList>
    </citation>
    <scope>IDENTIFICATION</scope>
    <source>
        <tissue evidence="16">Blood</tissue>
    </source>
</reference>
<keyword evidence="5 12" id="KW-1133">Transmembrane helix</keyword>
<comment type="subcellular location">
    <subcellularLocation>
        <location evidence="1">Cell membrane</location>
        <topology evidence="1">Multi-pass membrane protein</topology>
    </subcellularLocation>
</comment>
<dbReference type="CDD" id="cd13953">
    <property type="entry name" value="7tm_classC_mGluR-like"/>
    <property type="match status" value="1"/>
</dbReference>
<feature type="transmembrane region" description="Helical" evidence="12">
    <location>
        <begin position="711"/>
        <end position="731"/>
    </location>
</feature>
<dbReference type="InterPro" id="IPR017978">
    <property type="entry name" value="GPCR_3_C"/>
</dbReference>
<dbReference type="InterPro" id="IPR001828">
    <property type="entry name" value="ANF_lig-bd_rcpt"/>
</dbReference>
<keyword evidence="7 12" id="KW-0472">Membrane</keyword>
<dbReference type="GO" id="GO:0004930">
    <property type="term" value="F:G protein-coupled receptor activity"/>
    <property type="evidence" value="ECO:0007669"/>
    <property type="project" value="UniProtKB-KW"/>
</dbReference>
<evidence type="ECO:0000259" key="14">
    <source>
        <dbReference type="PROSITE" id="PS50259"/>
    </source>
</evidence>
<gene>
    <name evidence="16" type="primary">LOC129344854</name>
</gene>
<dbReference type="GO" id="GO:0005886">
    <property type="term" value="C:plasma membrane"/>
    <property type="evidence" value="ECO:0007669"/>
    <property type="project" value="UniProtKB-SubCell"/>
</dbReference>
<dbReference type="InterPro" id="IPR000068">
    <property type="entry name" value="GPCR_3_Ca_sens_rcpt-rel"/>
</dbReference>
<dbReference type="SUPFAM" id="SSF53822">
    <property type="entry name" value="Periplasmic binding protein-like I"/>
    <property type="match status" value="1"/>
</dbReference>
<name>A0AA97KKS7_EUBMA</name>
<dbReference type="PANTHER" id="PTHR24061">
    <property type="entry name" value="CALCIUM-SENSING RECEPTOR-RELATED"/>
    <property type="match status" value="1"/>
</dbReference>
<organism evidence="15 16">
    <name type="scientific">Eublepharis macularius</name>
    <name type="common">Leopard gecko</name>
    <name type="synonym">Cyrtodactylus macularius</name>
    <dbReference type="NCBI Taxonomy" id="481883"/>
    <lineage>
        <taxon>Eukaryota</taxon>
        <taxon>Metazoa</taxon>
        <taxon>Chordata</taxon>
        <taxon>Craniata</taxon>
        <taxon>Vertebrata</taxon>
        <taxon>Euteleostomi</taxon>
        <taxon>Lepidosauria</taxon>
        <taxon>Squamata</taxon>
        <taxon>Bifurcata</taxon>
        <taxon>Gekkota</taxon>
        <taxon>Eublepharidae</taxon>
        <taxon>Eublepharinae</taxon>
        <taxon>Eublepharis</taxon>
    </lineage>
</organism>
<evidence type="ECO:0000256" key="13">
    <source>
        <dbReference type="SAM" id="SignalP"/>
    </source>
</evidence>
<feature type="chain" id="PRO_5041743321" evidence="13">
    <location>
        <begin position="22"/>
        <end position="796"/>
    </location>
</feature>
<dbReference type="RefSeq" id="XP_054857736.1">
    <property type="nucleotide sequence ID" value="XM_055001761.1"/>
</dbReference>
<dbReference type="PRINTS" id="PR00248">
    <property type="entry name" value="GPCRMGR"/>
</dbReference>
<feature type="transmembrane region" description="Helical" evidence="12">
    <location>
        <begin position="557"/>
        <end position="580"/>
    </location>
</feature>
<dbReference type="Pfam" id="PF01094">
    <property type="entry name" value="ANF_receptor"/>
    <property type="match status" value="1"/>
</dbReference>
<dbReference type="PRINTS" id="PR00592">
    <property type="entry name" value="CASENSINGR"/>
</dbReference>
<dbReference type="AlphaFoldDB" id="A0AA97KKS7"/>
<dbReference type="InterPro" id="IPR038550">
    <property type="entry name" value="GPCR_3_9-Cys_sf"/>
</dbReference>
<keyword evidence="9" id="KW-0325">Glycoprotein</keyword>
<keyword evidence="6" id="KW-0297">G-protein coupled receptor</keyword>
<dbReference type="Pfam" id="PF00003">
    <property type="entry name" value="7tm_3"/>
    <property type="match status" value="1"/>
</dbReference>
<keyword evidence="3 12" id="KW-0812">Transmembrane</keyword>
<feature type="transmembrane region" description="Helical" evidence="12">
    <location>
        <begin position="737"/>
        <end position="761"/>
    </location>
</feature>
<keyword evidence="15" id="KW-1185">Reference proteome</keyword>
<feature type="transmembrane region" description="Helical" evidence="12">
    <location>
        <begin position="680"/>
        <end position="699"/>
    </location>
</feature>
<keyword evidence="10" id="KW-0807">Transducer</keyword>
<evidence type="ECO:0000256" key="5">
    <source>
        <dbReference type="ARBA" id="ARBA00022989"/>
    </source>
</evidence>
<evidence type="ECO:0000256" key="4">
    <source>
        <dbReference type="ARBA" id="ARBA00022729"/>
    </source>
</evidence>
<comment type="similarity">
    <text evidence="11">Belongs to the G-protein coupled receptor 3 family. TAS1R subfamily.</text>
</comment>
<dbReference type="InterPro" id="IPR011500">
    <property type="entry name" value="GPCR_3_9-Cys_dom"/>
</dbReference>
<dbReference type="PROSITE" id="PS50259">
    <property type="entry name" value="G_PROTEIN_RECEP_F3_4"/>
    <property type="match status" value="1"/>
</dbReference>
<keyword evidence="2" id="KW-1003">Cell membrane</keyword>
<dbReference type="InterPro" id="IPR017979">
    <property type="entry name" value="GPCR_3_CS"/>
</dbReference>
<dbReference type="FunFam" id="3.40.50.2300:FF:000016">
    <property type="entry name" value="Taste 1 receptor member 2"/>
    <property type="match status" value="1"/>
</dbReference>
<feature type="transmembrane region" description="Helical" evidence="12">
    <location>
        <begin position="631"/>
        <end position="650"/>
    </location>
</feature>
<evidence type="ECO:0000256" key="11">
    <source>
        <dbReference type="ARBA" id="ARBA00038492"/>
    </source>
</evidence>
<evidence type="ECO:0000256" key="3">
    <source>
        <dbReference type="ARBA" id="ARBA00022692"/>
    </source>
</evidence>
<evidence type="ECO:0000256" key="2">
    <source>
        <dbReference type="ARBA" id="ARBA00022475"/>
    </source>
</evidence>
<dbReference type="InterPro" id="IPR000337">
    <property type="entry name" value="GPCR_3"/>
</dbReference>
<feature type="domain" description="G-protein coupled receptors family 3 profile" evidence="14">
    <location>
        <begin position="522"/>
        <end position="781"/>
    </location>
</feature>
<dbReference type="Proteomes" id="UP001190640">
    <property type="component" value="Chromosome 17"/>
</dbReference>
<evidence type="ECO:0000256" key="7">
    <source>
        <dbReference type="ARBA" id="ARBA00023136"/>
    </source>
</evidence>
<accession>A0AA97KKS7</accession>
<evidence type="ECO:0000256" key="6">
    <source>
        <dbReference type="ARBA" id="ARBA00023040"/>
    </source>
</evidence>
<evidence type="ECO:0000256" key="10">
    <source>
        <dbReference type="ARBA" id="ARBA00023224"/>
    </source>
</evidence>
<dbReference type="InterPro" id="IPR028082">
    <property type="entry name" value="Peripla_BP_I"/>
</dbReference>
<protein>
    <submittedName>
        <fullName evidence="16">G-protein coupled receptor family C group 6 member A-like</fullName>
    </submittedName>
</protein>
<feature type="signal peptide" evidence="13">
    <location>
        <begin position="1"/>
        <end position="21"/>
    </location>
</feature>
<dbReference type="GeneID" id="129344854"/>
<evidence type="ECO:0000256" key="12">
    <source>
        <dbReference type="SAM" id="Phobius"/>
    </source>
</evidence>
<dbReference type="PANTHER" id="PTHR24061:SF3">
    <property type="entry name" value="TASTE RECEPTOR TYPE 1 MEMBER 1"/>
    <property type="match status" value="1"/>
</dbReference>